<accession>A0A078AWY4</accession>
<name>A0A078AWY4_STYLE</name>
<reference evidence="1 2" key="1">
    <citation type="submission" date="2014-06" db="EMBL/GenBank/DDBJ databases">
        <authorList>
            <person name="Swart Estienne"/>
        </authorList>
    </citation>
    <scope>NUCLEOTIDE SEQUENCE [LARGE SCALE GENOMIC DNA]</scope>
    <source>
        <strain evidence="1 2">130c</strain>
    </source>
</reference>
<sequence>MTDNPHSIEDEALAIVHFMHLSSYQGSHSQQSLLLMQTNTSISENLIYELAFQNPDDFEMILANMHQSILIQFLTKLQNRSHFQDCKIYSDFHTLFDMIIVAQMYIYKGKFDHNHCLYRNCKYDYLESKNKPSWQVQHWIYQFELIYSIKQLLQPKITSLHSK</sequence>
<dbReference type="AlphaFoldDB" id="A0A078AWY4"/>
<protein>
    <submittedName>
        <fullName evidence="1">Uncharacterized protein</fullName>
    </submittedName>
</protein>
<gene>
    <name evidence="1" type="primary">Contig14358.g15294</name>
    <name evidence="1" type="ORF">STYLEM_16045</name>
</gene>
<proteinExistence type="predicted"/>
<dbReference type="EMBL" id="CCKQ01015139">
    <property type="protein sequence ID" value="CDW86945.1"/>
    <property type="molecule type" value="Genomic_DNA"/>
</dbReference>
<dbReference type="InParanoid" id="A0A078AWY4"/>
<keyword evidence="2" id="KW-1185">Reference proteome</keyword>
<evidence type="ECO:0000313" key="1">
    <source>
        <dbReference type="EMBL" id="CDW86945.1"/>
    </source>
</evidence>
<dbReference type="Proteomes" id="UP000039865">
    <property type="component" value="Unassembled WGS sequence"/>
</dbReference>
<evidence type="ECO:0000313" key="2">
    <source>
        <dbReference type="Proteomes" id="UP000039865"/>
    </source>
</evidence>
<organism evidence="1 2">
    <name type="scientific">Stylonychia lemnae</name>
    <name type="common">Ciliate</name>
    <dbReference type="NCBI Taxonomy" id="5949"/>
    <lineage>
        <taxon>Eukaryota</taxon>
        <taxon>Sar</taxon>
        <taxon>Alveolata</taxon>
        <taxon>Ciliophora</taxon>
        <taxon>Intramacronucleata</taxon>
        <taxon>Spirotrichea</taxon>
        <taxon>Stichotrichia</taxon>
        <taxon>Sporadotrichida</taxon>
        <taxon>Oxytrichidae</taxon>
        <taxon>Stylonychinae</taxon>
        <taxon>Stylonychia</taxon>
    </lineage>
</organism>